<proteinExistence type="predicted"/>
<dbReference type="Pfam" id="PF19649">
    <property type="entry name" value="DUF6152"/>
    <property type="match status" value="1"/>
</dbReference>
<accession>A0ABY7BWF8</accession>
<keyword evidence="3" id="KW-1185">Reference proteome</keyword>
<keyword evidence="1" id="KW-0732">Signal</keyword>
<sequence length="135" mass="14475">MRGPSIPPTAAALLAGACLSLAVPVAAIAHHGWAWTEEQESRLDGTITEISFGNPHSHLEIENAEGTWEVDLAPPYASERAGFVEGVASVGDEASFTGHRSKDASEMLFKAETITVNGKTYDVYPRRQKTIEPPS</sequence>
<dbReference type="RefSeq" id="WP_268879866.1">
    <property type="nucleotide sequence ID" value="NZ_CP114029.1"/>
</dbReference>
<organism evidence="2 3">
    <name type="scientific">Jiella pelagia</name>
    <dbReference type="NCBI Taxonomy" id="2986949"/>
    <lineage>
        <taxon>Bacteria</taxon>
        <taxon>Pseudomonadati</taxon>
        <taxon>Pseudomonadota</taxon>
        <taxon>Alphaproteobacteria</taxon>
        <taxon>Hyphomicrobiales</taxon>
        <taxon>Aurantimonadaceae</taxon>
        <taxon>Jiella</taxon>
    </lineage>
</organism>
<evidence type="ECO:0000313" key="2">
    <source>
        <dbReference type="EMBL" id="WAP67410.1"/>
    </source>
</evidence>
<dbReference type="InterPro" id="IPR046150">
    <property type="entry name" value="DUF6152"/>
</dbReference>
<reference evidence="2" key="1">
    <citation type="submission" date="2022-12" db="EMBL/GenBank/DDBJ databases">
        <title>Jiella pelagia sp. nov., isolated from phosphonate enriched culture of Northwest Pacific surface seawater.</title>
        <authorList>
            <person name="Shin D.Y."/>
            <person name="Hwang C.Y."/>
        </authorList>
    </citation>
    <scope>NUCLEOTIDE SEQUENCE</scope>
    <source>
        <strain evidence="2">HL-NP1</strain>
    </source>
</reference>
<dbReference type="PROSITE" id="PS51257">
    <property type="entry name" value="PROKAR_LIPOPROTEIN"/>
    <property type="match status" value="1"/>
</dbReference>
<protein>
    <submittedName>
        <fullName evidence="2">DUF6152 family protein</fullName>
    </submittedName>
</protein>
<evidence type="ECO:0000313" key="3">
    <source>
        <dbReference type="Proteomes" id="UP001164020"/>
    </source>
</evidence>
<dbReference type="Proteomes" id="UP001164020">
    <property type="component" value="Chromosome"/>
</dbReference>
<feature type="signal peptide" evidence="1">
    <location>
        <begin position="1"/>
        <end position="29"/>
    </location>
</feature>
<dbReference type="EMBL" id="CP114029">
    <property type="protein sequence ID" value="WAP67410.1"/>
    <property type="molecule type" value="Genomic_DNA"/>
</dbReference>
<gene>
    <name evidence="2" type="ORF">OH818_17955</name>
</gene>
<name>A0ABY7BWF8_9HYPH</name>
<feature type="chain" id="PRO_5045818897" evidence="1">
    <location>
        <begin position="30"/>
        <end position="135"/>
    </location>
</feature>
<evidence type="ECO:0000256" key="1">
    <source>
        <dbReference type="SAM" id="SignalP"/>
    </source>
</evidence>